<dbReference type="OrthoDB" id="10255013at2759"/>
<dbReference type="FunFam" id="1.20.58.70:FF:000008">
    <property type="entry name" value="Syntaxin family protein"/>
    <property type="match status" value="1"/>
</dbReference>
<feature type="domain" description="T-SNARE coiled-coil homology" evidence="11">
    <location>
        <begin position="231"/>
        <end position="293"/>
    </location>
</feature>
<dbReference type="GO" id="GO:0006906">
    <property type="term" value="P:vesicle fusion"/>
    <property type="evidence" value="ECO:0007669"/>
    <property type="project" value="TreeGrafter"/>
</dbReference>
<feature type="region of interest" description="Disordered" evidence="9">
    <location>
        <begin position="46"/>
        <end position="65"/>
    </location>
</feature>
<protein>
    <recommendedName>
        <fullName evidence="11">t-SNARE coiled-coil homology domain-containing protein</fullName>
    </recommendedName>
</protein>
<dbReference type="SMART" id="SM00503">
    <property type="entry name" value="SynN"/>
    <property type="match status" value="1"/>
</dbReference>
<dbReference type="Proteomes" id="UP000398389">
    <property type="component" value="Unassembled WGS sequence"/>
</dbReference>
<dbReference type="InterPro" id="IPR045242">
    <property type="entry name" value="Syntaxin"/>
</dbReference>
<evidence type="ECO:0000256" key="4">
    <source>
        <dbReference type="ARBA" id="ARBA00022989"/>
    </source>
</evidence>
<comment type="similarity">
    <text evidence="2 7">Belongs to the syntaxin family.</text>
</comment>
<dbReference type="Pfam" id="PF05739">
    <property type="entry name" value="SNARE"/>
    <property type="match status" value="1"/>
</dbReference>
<keyword evidence="4 10" id="KW-1133">Transmembrane helix</keyword>
<dbReference type="InterPro" id="IPR010989">
    <property type="entry name" value="SNARE"/>
</dbReference>
<comment type="subcellular location">
    <subcellularLocation>
        <location evidence="1">Membrane</location>
        <topology evidence="1">Single-pass type IV membrane protein</topology>
    </subcellularLocation>
</comment>
<evidence type="ECO:0000256" key="9">
    <source>
        <dbReference type="SAM" id="MobiDB-lite"/>
    </source>
</evidence>
<sequence length="331" mass="36809">MKFQTPFDNPYSQIDPNSQNQMAHEYEMDPYGGYAGTTAASAAAAASTGGPGITTGNRNSTVPRPDDMVAYFEEIEDLKKTIAEYDSNVDRIESLHQRSLVEVNDEQLQILNSQIRALVDETSALAKELRGRIQQLLNESQYDNTKRVQADNIKTQFQSSVRRYQGVESAFRNRYREQAERQYRTIKPEAPEEEVRAVVTQALEDPSGQGGQIFSQALLNSNRRGEAQAALGEVRARHEGILQIAKTMEELAGLFQDLETMVAEQAAAVDQVDVHVEQAQHDIERGLGETSGAVGYARKARRKKWICFGICVLVCLILALVLGLVFGLKNN</sequence>
<dbReference type="GO" id="GO:0000149">
    <property type="term" value="F:SNARE binding"/>
    <property type="evidence" value="ECO:0007669"/>
    <property type="project" value="TreeGrafter"/>
</dbReference>
<keyword evidence="3 10" id="KW-0812">Transmembrane</keyword>
<dbReference type="CDD" id="cd15849">
    <property type="entry name" value="SNARE_Sso1"/>
    <property type="match status" value="1"/>
</dbReference>
<feature type="transmembrane region" description="Helical" evidence="10">
    <location>
        <begin position="305"/>
        <end position="328"/>
    </location>
</feature>
<evidence type="ECO:0000256" key="3">
    <source>
        <dbReference type="ARBA" id="ARBA00022692"/>
    </source>
</evidence>
<dbReference type="Pfam" id="PF00804">
    <property type="entry name" value="Syntaxin"/>
    <property type="match status" value="1"/>
</dbReference>
<proteinExistence type="inferred from homology"/>
<dbReference type="InterPro" id="IPR006011">
    <property type="entry name" value="Syntaxin_N"/>
</dbReference>
<accession>A0A5E8BW92</accession>
<dbReference type="RefSeq" id="XP_031855169.1">
    <property type="nucleotide sequence ID" value="XM_031999278.1"/>
</dbReference>
<dbReference type="AlphaFoldDB" id="A0A5E8BW92"/>
<dbReference type="GO" id="GO:0012505">
    <property type="term" value="C:endomembrane system"/>
    <property type="evidence" value="ECO:0007669"/>
    <property type="project" value="TreeGrafter"/>
</dbReference>
<reference evidence="12 13" key="1">
    <citation type="submission" date="2019-09" db="EMBL/GenBank/DDBJ databases">
        <authorList>
            <person name="Brejova B."/>
        </authorList>
    </citation>
    <scope>NUCLEOTIDE SEQUENCE [LARGE SCALE GENOMIC DNA]</scope>
</reference>
<evidence type="ECO:0000256" key="2">
    <source>
        <dbReference type="ARBA" id="ARBA00009063"/>
    </source>
</evidence>
<dbReference type="PROSITE" id="PS00914">
    <property type="entry name" value="SYNTAXIN"/>
    <property type="match status" value="1"/>
</dbReference>
<keyword evidence="6 10" id="KW-0472">Membrane</keyword>
<dbReference type="PROSITE" id="PS50192">
    <property type="entry name" value="T_SNARE"/>
    <property type="match status" value="1"/>
</dbReference>
<name>A0A5E8BW92_9ASCO</name>
<dbReference type="GO" id="GO:0031201">
    <property type="term" value="C:SNARE complex"/>
    <property type="evidence" value="ECO:0007669"/>
    <property type="project" value="TreeGrafter"/>
</dbReference>
<dbReference type="PANTHER" id="PTHR19957">
    <property type="entry name" value="SYNTAXIN"/>
    <property type="match status" value="1"/>
</dbReference>
<evidence type="ECO:0000256" key="5">
    <source>
        <dbReference type="ARBA" id="ARBA00023054"/>
    </source>
</evidence>
<dbReference type="SMART" id="SM00397">
    <property type="entry name" value="t_SNARE"/>
    <property type="match status" value="1"/>
</dbReference>
<gene>
    <name evidence="12" type="ORF">SAPINGB_P004563</name>
</gene>
<dbReference type="GO" id="GO:0006887">
    <property type="term" value="P:exocytosis"/>
    <property type="evidence" value="ECO:0007669"/>
    <property type="project" value="TreeGrafter"/>
</dbReference>
<dbReference type="GeneID" id="43583378"/>
<evidence type="ECO:0000256" key="8">
    <source>
        <dbReference type="SAM" id="Coils"/>
    </source>
</evidence>
<evidence type="ECO:0000256" key="6">
    <source>
        <dbReference type="ARBA" id="ARBA00023136"/>
    </source>
</evidence>
<dbReference type="InterPro" id="IPR000727">
    <property type="entry name" value="T_SNARE_dom"/>
</dbReference>
<organism evidence="12 13">
    <name type="scientific">Magnusiomyces paraingens</name>
    <dbReference type="NCBI Taxonomy" id="2606893"/>
    <lineage>
        <taxon>Eukaryota</taxon>
        <taxon>Fungi</taxon>
        <taxon>Dikarya</taxon>
        <taxon>Ascomycota</taxon>
        <taxon>Saccharomycotina</taxon>
        <taxon>Dipodascomycetes</taxon>
        <taxon>Dipodascales</taxon>
        <taxon>Dipodascaceae</taxon>
        <taxon>Magnusiomyces</taxon>
    </lineage>
</organism>
<dbReference type="PANTHER" id="PTHR19957:SF307">
    <property type="entry name" value="PROTEIN SSO1-RELATED"/>
    <property type="match status" value="1"/>
</dbReference>
<dbReference type="Gene3D" id="1.20.58.70">
    <property type="match status" value="1"/>
</dbReference>
<feature type="coiled-coil region" evidence="8">
    <location>
        <begin position="68"/>
        <end position="95"/>
    </location>
</feature>
<dbReference type="GO" id="GO:0005484">
    <property type="term" value="F:SNAP receptor activity"/>
    <property type="evidence" value="ECO:0007669"/>
    <property type="project" value="InterPro"/>
</dbReference>
<evidence type="ECO:0000256" key="7">
    <source>
        <dbReference type="RuleBase" id="RU003858"/>
    </source>
</evidence>
<dbReference type="GO" id="GO:0048278">
    <property type="term" value="P:vesicle docking"/>
    <property type="evidence" value="ECO:0007669"/>
    <property type="project" value="TreeGrafter"/>
</dbReference>
<evidence type="ECO:0000313" key="12">
    <source>
        <dbReference type="EMBL" id="VVT55371.1"/>
    </source>
</evidence>
<evidence type="ECO:0000256" key="10">
    <source>
        <dbReference type="SAM" id="Phobius"/>
    </source>
</evidence>
<keyword evidence="5 8" id="KW-0175">Coiled coil</keyword>
<evidence type="ECO:0000259" key="11">
    <source>
        <dbReference type="PROSITE" id="PS50192"/>
    </source>
</evidence>
<dbReference type="GO" id="GO:0006886">
    <property type="term" value="P:intracellular protein transport"/>
    <property type="evidence" value="ECO:0007669"/>
    <property type="project" value="InterPro"/>
</dbReference>
<dbReference type="SUPFAM" id="SSF47661">
    <property type="entry name" value="t-snare proteins"/>
    <property type="match status" value="1"/>
</dbReference>
<dbReference type="EMBL" id="CABVLU010000003">
    <property type="protein sequence ID" value="VVT55371.1"/>
    <property type="molecule type" value="Genomic_DNA"/>
</dbReference>
<dbReference type="InterPro" id="IPR006012">
    <property type="entry name" value="Syntaxin/epimorphin_CS"/>
</dbReference>
<evidence type="ECO:0000313" key="13">
    <source>
        <dbReference type="Proteomes" id="UP000398389"/>
    </source>
</evidence>
<keyword evidence="13" id="KW-1185">Reference proteome</keyword>
<dbReference type="GO" id="GO:0005886">
    <property type="term" value="C:plasma membrane"/>
    <property type="evidence" value="ECO:0007669"/>
    <property type="project" value="TreeGrafter"/>
</dbReference>
<evidence type="ECO:0000256" key="1">
    <source>
        <dbReference type="ARBA" id="ARBA00004211"/>
    </source>
</evidence>